<evidence type="ECO:0000256" key="1">
    <source>
        <dbReference type="SAM" id="SignalP"/>
    </source>
</evidence>
<feature type="chain" id="PRO_5015596304" evidence="1">
    <location>
        <begin position="20"/>
        <end position="166"/>
    </location>
</feature>
<dbReference type="PROSITE" id="PS51257">
    <property type="entry name" value="PROKAR_LIPOPROTEIN"/>
    <property type="match status" value="1"/>
</dbReference>
<reference evidence="2 3" key="1">
    <citation type="submission" date="2017-12" db="EMBL/GenBank/DDBJ databases">
        <authorList>
            <person name="Hurst M.R.H."/>
        </authorList>
    </citation>
    <scope>NUCLEOTIDE SEQUENCE [LARGE SCALE GENOMIC DNA]</scope>
    <source>
        <strain evidence="2 3">SY-3-19</strain>
    </source>
</reference>
<dbReference type="Proteomes" id="UP000239504">
    <property type="component" value="Unassembled WGS sequence"/>
</dbReference>
<dbReference type="EMBL" id="PJCH01000011">
    <property type="protein sequence ID" value="PQA86797.1"/>
    <property type="molecule type" value="Genomic_DNA"/>
</dbReference>
<dbReference type="RefSeq" id="WP_104830914.1">
    <property type="nucleotide sequence ID" value="NZ_PJCH01000011.1"/>
</dbReference>
<name>A0A2S7K2S6_9PROT</name>
<sequence>MNRKTIAMLAALSLTGACATIRGDETAVEEQDDAPLDLAKADVAAQGLRPLSDARIPSGECGMILWTLEGARPSAVFQYVAEKQAQVNIAGRPVHLARTQFYGASGYGVYERQRFESGDGVVVEVSARFGLEFSEGAYLEQGLIKVSDSAGWSIVSPAAGIAGCRP</sequence>
<organism evidence="2 3">
    <name type="scientific">Hyphococcus luteus</name>
    <dbReference type="NCBI Taxonomy" id="2058213"/>
    <lineage>
        <taxon>Bacteria</taxon>
        <taxon>Pseudomonadati</taxon>
        <taxon>Pseudomonadota</taxon>
        <taxon>Alphaproteobacteria</taxon>
        <taxon>Parvularculales</taxon>
        <taxon>Parvularculaceae</taxon>
        <taxon>Hyphococcus</taxon>
    </lineage>
</organism>
<dbReference type="OrthoDB" id="7618985at2"/>
<evidence type="ECO:0000313" key="2">
    <source>
        <dbReference type="EMBL" id="PQA86797.1"/>
    </source>
</evidence>
<proteinExistence type="predicted"/>
<protein>
    <submittedName>
        <fullName evidence="2">Uncharacterized protein</fullName>
    </submittedName>
</protein>
<gene>
    <name evidence="2" type="ORF">CW354_15040</name>
</gene>
<comment type="caution">
    <text evidence="2">The sequence shown here is derived from an EMBL/GenBank/DDBJ whole genome shotgun (WGS) entry which is preliminary data.</text>
</comment>
<evidence type="ECO:0000313" key="3">
    <source>
        <dbReference type="Proteomes" id="UP000239504"/>
    </source>
</evidence>
<keyword evidence="1" id="KW-0732">Signal</keyword>
<keyword evidence="3" id="KW-1185">Reference proteome</keyword>
<feature type="signal peptide" evidence="1">
    <location>
        <begin position="1"/>
        <end position="19"/>
    </location>
</feature>
<dbReference type="AlphaFoldDB" id="A0A2S7K2S6"/>
<accession>A0A2S7K2S6</accession>